<organism evidence="1 2">
    <name type="scientific">Trichinella papuae</name>
    <dbReference type="NCBI Taxonomy" id="268474"/>
    <lineage>
        <taxon>Eukaryota</taxon>
        <taxon>Metazoa</taxon>
        <taxon>Ecdysozoa</taxon>
        <taxon>Nematoda</taxon>
        <taxon>Enoplea</taxon>
        <taxon>Dorylaimia</taxon>
        <taxon>Trichinellida</taxon>
        <taxon>Trichinellidae</taxon>
        <taxon>Trichinella</taxon>
    </lineage>
</organism>
<dbReference type="InterPro" id="IPR036563">
    <property type="entry name" value="MoaE_sf"/>
</dbReference>
<gene>
    <name evidence="1" type="primary">Mocs2-2</name>
    <name evidence="1" type="ORF">T10_7232</name>
</gene>
<protein>
    <submittedName>
        <fullName evidence="1">Molybdopterin synthase catalytic subunit 2</fullName>
    </submittedName>
</protein>
<dbReference type="Proteomes" id="UP000054843">
    <property type="component" value="Unassembled WGS sequence"/>
</dbReference>
<dbReference type="SUPFAM" id="SSF54690">
    <property type="entry name" value="Molybdopterin synthase subunit MoaE"/>
    <property type="match status" value="1"/>
</dbReference>
<dbReference type="Pfam" id="PF02391">
    <property type="entry name" value="MoaE"/>
    <property type="match status" value="1"/>
</dbReference>
<proteinExistence type="predicted"/>
<reference evidence="1 2" key="1">
    <citation type="submission" date="2015-01" db="EMBL/GenBank/DDBJ databases">
        <title>Evolution of Trichinella species and genotypes.</title>
        <authorList>
            <person name="Korhonen P.K."/>
            <person name="Edoardo P."/>
            <person name="Giuseppe L.R."/>
            <person name="Gasser R.B."/>
        </authorList>
    </citation>
    <scope>NUCLEOTIDE SEQUENCE [LARGE SCALE GENOMIC DNA]</scope>
    <source>
        <strain evidence="1">ISS1980</strain>
    </source>
</reference>
<dbReference type="Gene3D" id="3.90.1170.40">
    <property type="entry name" value="Molybdopterin biosynthesis MoaE subunit"/>
    <property type="match status" value="1"/>
</dbReference>
<comment type="caution">
    <text evidence="1">The sequence shown here is derived from an EMBL/GenBank/DDBJ whole genome shotgun (WGS) entry which is preliminary data.</text>
</comment>
<name>A0A0V1MJC4_9BILA</name>
<sequence>MKEMLEFDTGNWIMLTEDMLNLESAVDFVSHEENGAVSIFVGKLNFWRSVQSISLLFLGSVRKSSDQVDVAYLAYEAYESMACKIFLNICSEIRKKWPTVHRICVHHRLGNVAVKEKSVIVAVSAPHRAETLDAVKFAIDEIKKKVPIWKKYKYNFQEVYVDKTSKWKAN</sequence>
<dbReference type="InterPro" id="IPR003448">
    <property type="entry name" value="Mopterin_biosynth_MoaE"/>
</dbReference>
<dbReference type="CDD" id="cd00756">
    <property type="entry name" value="MoaE"/>
    <property type="match status" value="1"/>
</dbReference>
<dbReference type="GO" id="GO:0006777">
    <property type="term" value="P:Mo-molybdopterin cofactor biosynthetic process"/>
    <property type="evidence" value="ECO:0007669"/>
    <property type="project" value="InterPro"/>
</dbReference>
<dbReference type="OrthoDB" id="5531344at2759"/>
<evidence type="ECO:0000313" key="1">
    <source>
        <dbReference type="EMBL" id="KRZ71963.1"/>
    </source>
</evidence>
<keyword evidence="2" id="KW-1185">Reference proteome</keyword>
<dbReference type="EMBL" id="JYDO01000087">
    <property type="protein sequence ID" value="KRZ71963.1"/>
    <property type="molecule type" value="Genomic_DNA"/>
</dbReference>
<accession>A0A0V1MJC4</accession>
<evidence type="ECO:0000313" key="2">
    <source>
        <dbReference type="Proteomes" id="UP000054843"/>
    </source>
</evidence>
<dbReference type="AlphaFoldDB" id="A0A0V1MJC4"/>
<dbReference type="STRING" id="268474.A0A0V1MJC4"/>
<dbReference type="PANTHER" id="PTHR23404">
    <property type="entry name" value="MOLYBDOPTERIN SYNTHASE RELATED"/>
    <property type="match status" value="1"/>
</dbReference>